<keyword evidence="4" id="KW-0620">Polyamine biosynthesis</keyword>
<organism evidence="9">
    <name type="scientific">viral metagenome</name>
    <dbReference type="NCBI Taxonomy" id="1070528"/>
    <lineage>
        <taxon>unclassified sequences</taxon>
        <taxon>metagenomes</taxon>
        <taxon>organismal metagenomes</taxon>
    </lineage>
</organism>
<name>A0A6C0L9A0_9ZZZZ</name>
<evidence type="ECO:0000256" key="4">
    <source>
        <dbReference type="ARBA" id="ARBA00023115"/>
    </source>
</evidence>
<evidence type="ECO:0000256" key="3">
    <source>
        <dbReference type="ARBA" id="ARBA00022813"/>
    </source>
</evidence>
<dbReference type="GO" id="GO:0004014">
    <property type="term" value="F:adenosylmethionine decarboxylase activity"/>
    <property type="evidence" value="ECO:0007669"/>
    <property type="project" value="InterPro"/>
</dbReference>
<keyword evidence="3" id="KW-0068">Autocatalytic cleavage</keyword>
<proteinExistence type="predicted"/>
<evidence type="ECO:0000256" key="8">
    <source>
        <dbReference type="ARBA" id="ARBA00023317"/>
    </source>
</evidence>
<comment type="cofactor">
    <cofactor evidence="1">
        <name>pyruvate</name>
        <dbReference type="ChEBI" id="CHEBI:15361"/>
    </cofactor>
</comment>
<dbReference type="EMBL" id="MN740443">
    <property type="protein sequence ID" value="QHU26675.1"/>
    <property type="molecule type" value="Genomic_DNA"/>
</dbReference>
<evidence type="ECO:0000256" key="1">
    <source>
        <dbReference type="ARBA" id="ARBA00001928"/>
    </source>
</evidence>
<keyword evidence="8" id="KW-0670">Pyruvate</keyword>
<sequence length="119" mass="14165">MSSGKHMICDIKDIKNQNLINDPQQLTNLLDHICKTYDYTILQKSQHEFQPQGFTAVYLLSESHISIHTYPENNYVAIDIYTCRQYHDNQTYKDIYQFLIREFDADSNQEPVIIDRKFQ</sequence>
<evidence type="ECO:0000256" key="7">
    <source>
        <dbReference type="ARBA" id="ARBA00023270"/>
    </source>
</evidence>
<dbReference type="NCBIfam" id="TIGR03330">
    <property type="entry name" value="SAM_DCase_Bsu"/>
    <property type="match status" value="1"/>
</dbReference>
<keyword evidence="6" id="KW-0456">Lyase</keyword>
<dbReference type="SUPFAM" id="SSF56276">
    <property type="entry name" value="S-adenosylmethionine decarboxylase"/>
    <property type="match status" value="1"/>
</dbReference>
<dbReference type="PANTHER" id="PTHR33866:SF1">
    <property type="entry name" value="S-ADENOSYLMETHIONINE DECARBOXYLASE PROENZYME"/>
    <property type="match status" value="1"/>
</dbReference>
<evidence type="ECO:0008006" key="10">
    <source>
        <dbReference type="Google" id="ProtNLM"/>
    </source>
</evidence>
<dbReference type="InterPro" id="IPR003826">
    <property type="entry name" value="AdoMetDC_fam_prok"/>
</dbReference>
<protein>
    <recommendedName>
        <fullName evidence="10">Adenosylmethionine decarboxylase</fullName>
    </recommendedName>
</protein>
<evidence type="ECO:0000256" key="5">
    <source>
        <dbReference type="ARBA" id="ARBA00023145"/>
    </source>
</evidence>
<dbReference type="InterPro" id="IPR017716">
    <property type="entry name" value="S-AdoMet_deCOase_pro-enz"/>
</dbReference>
<dbReference type="GO" id="GO:0005829">
    <property type="term" value="C:cytosol"/>
    <property type="evidence" value="ECO:0007669"/>
    <property type="project" value="TreeGrafter"/>
</dbReference>
<dbReference type="AlphaFoldDB" id="A0A6C0L9A0"/>
<keyword evidence="5" id="KW-0865">Zymogen</keyword>
<dbReference type="Pfam" id="PF02675">
    <property type="entry name" value="AdoMet_dc"/>
    <property type="match status" value="1"/>
</dbReference>
<keyword evidence="7" id="KW-0704">Schiff base</keyword>
<evidence type="ECO:0000256" key="6">
    <source>
        <dbReference type="ARBA" id="ARBA00023239"/>
    </source>
</evidence>
<accession>A0A6C0L9A0</accession>
<keyword evidence="2" id="KW-0210">Decarboxylase</keyword>
<dbReference type="GO" id="GO:0008295">
    <property type="term" value="P:spermidine biosynthetic process"/>
    <property type="evidence" value="ECO:0007669"/>
    <property type="project" value="InterPro"/>
</dbReference>
<evidence type="ECO:0000313" key="9">
    <source>
        <dbReference type="EMBL" id="QHU26675.1"/>
    </source>
</evidence>
<dbReference type="InterPro" id="IPR016067">
    <property type="entry name" value="S-AdoMet_deCO2ase_core"/>
</dbReference>
<evidence type="ECO:0000256" key="2">
    <source>
        <dbReference type="ARBA" id="ARBA00022793"/>
    </source>
</evidence>
<dbReference type="Gene3D" id="3.60.90.10">
    <property type="entry name" value="S-adenosylmethionine decarboxylase"/>
    <property type="match status" value="1"/>
</dbReference>
<reference evidence="9" key="1">
    <citation type="journal article" date="2020" name="Nature">
        <title>Giant virus diversity and host interactions through global metagenomics.</title>
        <authorList>
            <person name="Schulz F."/>
            <person name="Roux S."/>
            <person name="Paez-Espino D."/>
            <person name="Jungbluth S."/>
            <person name="Walsh D.A."/>
            <person name="Denef V.J."/>
            <person name="McMahon K.D."/>
            <person name="Konstantinidis K.T."/>
            <person name="Eloe-Fadrosh E.A."/>
            <person name="Kyrpides N.C."/>
            <person name="Woyke T."/>
        </authorList>
    </citation>
    <scope>NUCLEOTIDE SEQUENCE</scope>
    <source>
        <strain evidence="9">GVMAG-M-3300027759-42</strain>
    </source>
</reference>
<dbReference type="PANTHER" id="PTHR33866">
    <property type="entry name" value="S-ADENOSYLMETHIONINE DECARBOXYLASE PROENZYME"/>
    <property type="match status" value="1"/>
</dbReference>